<reference evidence="1" key="1">
    <citation type="submission" date="2018-06" db="EMBL/GenBank/DDBJ databases">
        <authorList>
            <person name="Zhirakovskaya E."/>
        </authorList>
    </citation>
    <scope>NUCLEOTIDE SEQUENCE</scope>
</reference>
<dbReference type="EMBL" id="UOFY01000042">
    <property type="protein sequence ID" value="VAX09711.1"/>
    <property type="molecule type" value="Genomic_DNA"/>
</dbReference>
<dbReference type="AlphaFoldDB" id="A0A3B1B684"/>
<accession>A0A3B1B684</accession>
<gene>
    <name evidence="1" type="ORF">MNBD_GAMMA25-1233</name>
</gene>
<evidence type="ECO:0000313" key="1">
    <source>
        <dbReference type="EMBL" id="VAX09711.1"/>
    </source>
</evidence>
<protein>
    <recommendedName>
        <fullName evidence="2">RelB/StbD replicon stabilization protein (Antitoxin to RelE/StbE)</fullName>
    </recommendedName>
</protein>
<sequence length="74" mass="8521">MVNFMLNIHIDNSELEQNIKQTYGEDTGSIAKAFFEFIQQQKIKQDIGVSIEQLDAEKGIPLDDVMKDARARYE</sequence>
<organism evidence="1">
    <name type="scientific">hydrothermal vent metagenome</name>
    <dbReference type="NCBI Taxonomy" id="652676"/>
    <lineage>
        <taxon>unclassified sequences</taxon>
        <taxon>metagenomes</taxon>
        <taxon>ecological metagenomes</taxon>
    </lineage>
</organism>
<name>A0A3B1B684_9ZZZZ</name>
<proteinExistence type="predicted"/>
<evidence type="ECO:0008006" key="2">
    <source>
        <dbReference type="Google" id="ProtNLM"/>
    </source>
</evidence>